<dbReference type="OrthoDB" id="4199794at2759"/>
<dbReference type="CDD" id="cd18140">
    <property type="entry name" value="HLD_clamp_RFC"/>
    <property type="match status" value="1"/>
</dbReference>
<dbReference type="InterPro" id="IPR008921">
    <property type="entry name" value="DNA_pol3_clamp-load_cplx_C"/>
</dbReference>
<organism evidence="8 9">
    <name type="scientific">Cyanidiococcus yangmingshanensis</name>
    <dbReference type="NCBI Taxonomy" id="2690220"/>
    <lineage>
        <taxon>Eukaryota</taxon>
        <taxon>Rhodophyta</taxon>
        <taxon>Bangiophyceae</taxon>
        <taxon>Cyanidiales</taxon>
        <taxon>Cyanidiaceae</taxon>
        <taxon>Cyanidiococcus</taxon>
    </lineage>
</organism>
<dbReference type="EMBL" id="VWRR01000004">
    <property type="protein sequence ID" value="KAF6004192.1"/>
    <property type="molecule type" value="Genomic_DNA"/>
</dbReference>
<accession>A0A7J7IM55</accession>
<dbReference type="GO" id="GO:0005524">
    <property type="term" value="F:ATP binding"/>
    <property type="evidence" value="ECO:0007669"/>
    <property type="project" value="UniProtKB-KW"/>
</dbReference>
<sequence length="185" mass="20707">MIRRLQYIAEQEAVKVEPAGFEALARIASGDMRRAIYLMQSTFLASGDGIITERAAYANAGMPSPTDLHEMAQILWYDSFDLAFRRVSETKVKKGFALLDMIHGLHETVMLMELAPRVKAFLFEELADLEWRLSNASSERIQLAALVGIFRLAASMVSETESSADVKLLTEVERLVCGASYERLQ</sequence>
<dbReference type="GO" id="GO:0003677">
    <property type="term" value="F:DNA binding"/>
    <property type="evidence" value="ECO:0007669"/>
    <property type="project" value="InterPro"/>
</dbReference>
<keyword evidence="3" id="KW-0235">DNA replication</keyword>
<evidence type="ECO:0000259" key="7">
    <source>
        <dbReference type="Pfam" id="PF08542"/>
    </source>
</evidence>
<dbReference type="GO" id="GO:0003689">
    <property type="term" value="F:DNA clamp loader activity"/>
    <property type="evidence" value="ECO:0007669"/>
    <property type="project" value="TreeGrafter"/>
</dbReference>
<keyword evidence="6" id="KW-0539">Nucleus</keyword>
<comment type="caution">
    <text evidence="8">The sequence shown here is derived from an EMBL/GenBank/DDBJ whole genome shotgun (WGS) entry which is preliminary data.</text>
</comment>
<dbReference type="Gene3D" id="1.20.272.10">
    <property type="match status" value="1"/>
</dbReference>
<comment type="subcellular location">
    <subcellularLocation>
        <location evidence="1">Nucleus</location>
    </subcellularLocation>
</comment>
<dbReference type="GO" id="GO:0006281">
    <property type="term" value="P:DNA repair"/>
    <property type="evidence" value="ECO:0007669"/>
    <property type="project" value="TreeGrafter"/>
</dbReference>
<dbReference type="Proteomes" id="UP000530660">
    <property type="component" value="Unassembled WGS sequence"/>
</dbReference>
<reference evidence="8 9" key="1">
    <citation type="journal article" date="2020" name="J. Phycol.">
        <title>Comparative genome analysis reveals Cyanidiococcus gen. nov., a new extremophilic red algal genus sister to Cyanidioschyzon (Cyanidioschyzonaceae, Rhodophyta).</title>
        <authorList>
            <person name="Liu S.-L."/>
            <person name="Chiang Y.-R."/>
            <person name="Yoon H.S."/>
            <person name="Fu H.-Y."/>
        </authorList>
    </citation>
    <scope>NUCLEOTIDE SEQUENCE [LARGE SCALE GENOMIC DNA]</scope>
    <source>
        <strain evidence="8 9">THAL066</strain>
    </source>
</reference>
<evidence type="ECO:0000256" key="2">
    <source>
        <dbReference type="ARBA" id="ARBA00005378"/>
    </source>
</evidence>
<protein>
    <submittedName>
        <fullName evidence="8">Replication factor C (RF-C) subunit</fullName>
    </submittedName>
</protein>
<feature type="domain" description="Replication factor C C-terminal" evidence="7">
    <location>
        <begin position="63"/>
        <end position="147"/>
    </location>
</feature>
<dbReference type="Pfam" id="PF08542">
    <property type="entry name" value="Rep_fac_C"/>
    <property type="match status" value="1"/>
</dbReference>
<dbReference type="PANTHER" id="PTHR11669">
    <property type="entry name" value="REPLICATION FACTOR C / DNA POLYMERASE III GAMMA-TAU SUBUNIT"/>
    <property type="match status" value="1"/>
</dbReference>
<dbReference type="InterPro" id="IPR047854">
    <property type="entry name" value="RFC_lid"/>
</dbReference>
<comment type="similarity">
    <text evidence="2">Belongs to the activator 1 small subunits family.</text>
</comment>
<keyword evidence="4" id="KW-0547">Nucleotide-binding</keyword>
<dbReference type="GO" id="GO:0006261">
    <property type="term" value="P:DNA-templated DNA replication"/>
    <property type="evidence" value="ECO:0007669"/>
    <property type="project" value="TreeGrafter"/>
</dbReference>
<dbReference type="PANTHER" id="PTHR11669:SF9">
    <property type="entry name" value="REPLICATION FACTOR C SUBUNIT 5"/>
    <property type="match status" value="1"/>
</dbReference>
<dbReference type="GO" id="GO:0005634">
    <property type="term" value="C:nucleus"/>
    <property type="evidence" value="ECO:0007669"/>
    <property type="project" value="UniProtKB-SubCell"/>
</dbReference>
<dbReference type="Gene3D" id="1.10.8.60">
    <property type="match status" value="1"/>
</dbReference>
<evidence type="ECO:0000256" key="1">
    <source>
        <dbReference type="ARBA" id="ARBA00004123"/>
    </source>
</evidence>
<gene>
    <name evidence="8" type="primary">RFC5_2</name>
    <name evidence="8" type="ORF">F1559_003460</name>
</gene>
<evidence type="ECO:0000256" key="3">
    <source>
        <dbReference type="ARBA" id="ARBA00022705"/>
    </source>
</evidence>
<dbReference type="AlphaFoldDB" id="A0A7J7IM55"/>
<evidence type="ECO:0000256" key="6">
    <source>
        <dbReference type="ARBA" id="ARBA00023242"/>
    </source>
</evidence>
<dbReference type="SUPFAM" id="SSF48019">
    <property type="entry name" value="post-AAA+ oligomerization domain-like"/>
    <property type="match status" value="1"/>
</dbReference>
<keyword evidence="5" id="KW-0067">ATP-binding</keyword>
<dbReference type="InterPro" id="IPR050238">
    <property type="entry name" value="DNA_Rep/Repair_Clamp_Loader"/>
</dbReference>
<dbReference type="FunFam" id="1.20.272.10:FF:000004">
    <property type="entry name" value="Replication factor C subunit 5"/>
    <property type="match status" value="1"/>
</dbReference>
<evidence type="ECO:0000313" key="9">
    <source>
        <dbReference type="Proteomes" id="UP000530660"/>
    </source>
</evidence>
<evidence type="ECO:0000256" key="5">
    <source>
        <dbReference type="ARBA" id="ARBA00022840"/>
    </source>
</evidence>
<evidence type="ECO:0000313" key="8">
    <source>
        <dbReference type="EMBL" id="KAF6004192.1"/>
    </source>
</evidence>
<evidence type="ECO:0000256" key="4">
    <source>
        <dbReference type="ARBA" id="ARBA00022741"/>
    </source>
</evidence>
<dbReference type="InterPro" id="IPR013748">
    <property type="entry name" value="Rep_factorC_C"/>
</dbReference>
<name>A0A7J7IM55_9RHOD</name>
<proteinExistence type="inferred from homology"/>
<keyword evidence="9" id="KW-1185">Reference proteome</keyword>
<dbReference type="GO" id="GO:0005663">
    <property type="term" value="C:DNA replication factor C complex"/>
    <property type="evidence" value="ECO:0007669"/>
    <property type="project" value="TreeGrafter"/>
</dbReference>